<accession>A0A8X6NRM5</accession>
<gene>
    <name evidence="1" type="ORF">NPIL_433281</name>
</gene>
<protein>
    <submittedName>
        <fullName evidence="1">Uncharacterized protein</fullName>
    </submittedName>
</protein>
<organism evidence="1 2">
    <name type="scientific">Nephila pilipes</name>
    <name type="common">Giant wood spider</name>
    <name type="synonym">Nephila maculata</name>
    <dbReference type="NCBI Taxonomy" id="299642"/>
    <lineage>
        <taxon>Eukaryota</taxon>
        <taxon>Metazoa</taxon>
        <taxon>Ecdysozoa</taxon>
        <taxon>Arthropoda</taxon>
        <taxon>Chelicerata</taxon>
        <taxon>Arachnida</taxon>
        <taxon>Araneae</taxon>
        <taxon>Araneomorphae</taxon>
        <taxon>Entelegynae</taxon>
        <taxon>Araneoidea</taxon>
        <taxon>Nephilidae</taxon>
        <taxon>Nephila</taxon>
    </lineage>
</organism>
<dbReference type="Proteomes" id="UP000887013">
    <property type="component" value="Unassembled WGS sequence"/>
</dbReference>
<keyword evidence="2" id="KW-1185">Reference proteome</keyword>
<sequence length="126" mass="14249">MNHQPITMLSRKHPKIRKADILKASTVIDEGPLYLDKNVVLLHFMGKEMSPGSQEEEKRTANCYDGNILIMRQVLKLQLARVSLIKPRPAFCETTVNPGNPMCWNPTAPFLKDVSNQICRCASPRC</sequence>
<name>A0A8X6NRM5_NEPPI</name>
<evidence type="ECO:0000313" key="1">
    <source>
        <dbReference type="EMBL" id="GFT29119.1"/>
    </source>
</evidence>
<dbReference type="EMBL" id="BMAW01107388">
    <property type="protein sequence ID" value="GFT29119.1"/>
    <property type="molecule type" value="Genomic_DNA"/>
</dbReference>
<evidence type="ECO:0000313" key="2">
    <source>
        <dbReference type="Proteomes" id="UP000887013"/>
    </source>
</evidence>
<reference evidence="1" key="1">
    <citation type="submission" date="2020-08" db="EMBL/GenBank/DDBJ databases">
        <title>Multicomponent nature underlies the extraordinary mechanical properties of spider dragline silk.</title>
        <authorList>
            <person name="Kono N."/>
            <person name="Nakamura H."/>
            <person name="Mori M."/>
            <person name="Yoshida Y."/>
            <person name="Ohtoshi R."/>
            <person name="Malay A.D."/>
            <person name="Moran D.A.P."/>
            <person name="Tomita M."/>
            <person name="Numata K."/>
            <person name="Arakawa K."/>
        </authorList>
    </citation>
    <scope>NUCLEOTIDE SEQUENCE</scope>
</reference>
<comment type="caution">
    <text evidence="1">The sequence shown here is derived from an EMBL/GenBank/DDBJ whole genome shotgun (WGS) entry which is preliminary data.</text>
</comment>
<proteinExistence type="predicted"/>
<dbReference type="AlphaFoldDB" id="A0A8X6NRM5"/>